<sequence length="419" mass="46061">MLSALAHAHTPKFLCASRLSASPRTTVSATSMSSSVVRIAVVGDIHDLWNLEEDTKALQFLKVSLNGGLSYDVVFDICKKKHVCYRASEYPMTGEWGLFDLVSECIRGYVLKVETRLGAIYRQVLFSIVVYLPTGQPGDFGNENVDLVQSVADLEFPKAVILGNHDSWRTQEFSGKKKNRVQLQLECLGEEHVAYRSLDFPMLKLSVVGGRPFSHGTERMFRKRLLSSRYGVEDIDGSAKRIYKAALGVPGDHLVIFLAHNGPTGLGSEGNDICGKDWEVGGGDYGDPDLAQAIALLKETTKFCIPLVVFGHMHKQLGDGGLRKMIAFGTDNTIYLNGAIVPRVKRLIDNQGTVNTSIMNNETSLATADSRGTTRAFTLVEIVDGRVDKIAETWVAVVGDMTTLQEEHILFKHGDEVLP</sequence>
<gene>
    <name evidence="1" type="ORF">Pint_14532</name>
</gene>
<organism evidence="1 2">
    <name type="scientific">Pistacia integerrima</name>
    <dbReference type="NCBI Taxonomy" id="434235"/>
    <lineage>
        <taxon>Eukaryota</taxon>
        <taxon>Viridiplantae</taxon>
        <taxon>Streptophyta</taxon>
        <taxon>Embryophyta</taxon>
        <taxon>Tracheophyta</taxon>
        <taxon>Spermatophyta</taxon>
        <taxon>Magnoliopsida</taxon>
        <taxon>eudicotyledons</taxon>
        <taxon>Gunneridae</taxon>
        <taxon>Pentapetalae</taxon>
        <taxon>rosids</taxon>
        <taxon>malvids</taxon>
        <taxon>Sapindales</taxon>
        <taxon>Anacardiaceae</taxon>
        <taxon>Pistacia</taxon>
    </lineage>
</organism>
<dbReference type="EMBL" id="CM047743">
    <property type="protein sequence ID" value="KAJ0030582.1"/>
    <property type="molecule type" value="Genomic_DNA"/>
</dbReference>
<dbReference type="Proteomes" id="UP001163603">
    <property type="component" value="Chromosome 8"/>
</dbReference>
<name>A0ACC0Y859_9ROSI</name>
<comment type="caution">
    <text evidence="1">The sequence shown here is derived from an EMBL/GenBank/DDBJ whole genome shotgun (WGS) entry which is preliminary data.</text>
</comment>
<reference evidence="2" key="1">
    <citation type="journal article" date="2023" name="G3 (Bethesda)">
        <title>Genome assembly and association tests identify interacting loci associated with vigor, precocity, and sex in interspecific pistachio rootstocks.</title>
        <authorList>
            <person name="Palmer W."/>
            <person name="Jacygrad E."/>
            <person name="Sagayaradj S."/>
            <person name="Cavanaugh K."/>
            <person name="Han R."/>
            <person name="Bertier L."/>
            <person name="Beede B."/>
            <person name="Kafkas S."/>
            <person name="Golino D."/>
            <person name="Preece J."/>
            <person name="Michelmore R."/>
        </authorList>
    </citation>
    <scope>NUCLEOTIDE SEQUENCE [LARGE SCALE GENOMIC DNA]</scope>
</reference>
<protein>
    <submittedName>
        <fullName evidence="1">Uncharacterized protein</fullName>
    </submittedName>
</protein>
<keyword evidence="2" id="KW-1185">Reference proteome</keyword>
<accession>A0ACC0Y859</accession>
<evidence type="ECO:0000313" key="2">
    <source>
        <dbReference type="Proteomes" id="UP001163603"/>
    </source>
</evidence>
<proteinExistence type="predicted"/>
<evidence type="ECO:0000313" key="1">
    <source>
        <dbReference type="EMBL" id="KAJ0030582.1"/>
    </source>
</evidence>